<dbReference type="OrthoDB" id="10254877at2759"/>
<dbReference type="STRING" id="708187.A0A1Q8RJ93"/>
<evidence type="ECO:0000256" key="1">
    <source>
        <dbReference type="ARBA" id="ARBA00023002"/>
    </source>
</evidence>
<comment type="caution">
    <text evidence="3">The sequence shown here is derived from an EMBL/GenBank/DDBJ whole genome shotgun (WGS) entry which is preliminary data.</text>
</comment>
<dbReference type="GO" id="GO:0050660">
    <property type="term" value="F:flavin adenine dinucleotide binding"/>
    <property type="evidence" value="ECO:0007669"/>
    <property type="project" value="InterPro"/>
</dbReference>
<dbReference type="PANTHER" id="PTHR48083">
    <property type="entry name" value="MEDIUM-CHAIN SPECIFIC ACYL-COA DEHYDROGENASE, MITOCHONDRIAL-RELATED"/>
    <property type="match status" value="1"/>
</dbReference>
<proteinExistence type="predicted"/>
<dbReference type="AlphaFoldDB" id="A0A1Q8RJ93"/>
<dbReference type="Gene3D" id="1.10.540.10">
    <property type="entry name" value="Acyl-CoA dehydrogenase/oxidase, N-terminal domain"/>
    <property type="match status" value="1"/>
</dbReference>
<name>A0A1Q8RJ93_9PEZI</name>
<dbReference type="InterPro" id="IPR009100">
    <property type="entry name" value="AcylCoA_DH/oxidase_NM_dom_sf"/>
</dbReference>
<dbReference type="InterPro" id="IPR037069">
    <property type="entry name" value="AcylCoA_DH/ox_N_sf"/>
</dbReference>
<protein>
    <submittedName>
        <fullName evidence="3">Putative acyl-CoA dehydrogenase YngJ 2</fullName>
    </submittedName>
</protein>
<keyword evidence="4" id="KW-1185">Reference proteome</keyword>
<reference evidence="3 4" key="1">
    <citation type="submission" date="2016-11" db="EMBL/GenBank/DDBJ databases">
        <title>Draft Genome Assembly of Colletotrichum chlorophyti a pathogen of herbaceous plants.</title>
        <authorList>
            <person name="Gan P."/>
            <person name="Narusaka M."/>
            <person name="Tsushima A."/>
            <person name="Narusaka Y."/>
            <person name="Takano Y."/>
            <person name="Shirasu K."/>
        </authorList>
    </citation>
    <scope>NUCLEOTIDE SEQUENCE [LARGE SCALE GENOMIC DNA]</scope>
    <source>
        <strain evidence="3 4">NTL11</strain>
    </source>
</reference>
<dbReference type="Pfam" id="PF02771">
    <property type="entry name" value="Acyl-CoA_dh_N"/>
    <property type="match status" value="1"/>
</dbReference>
<dbReference type="PANTHER" id="PTHR48083:SF17">
    <property type="entry name" value="ACYL-COA DEHYDROGENASE (AFU_ORTHOLOGUE AFUA_2G16630)-RELATED"/>
    <property type="match status" value="1"/>
</dbReference>
<dbReference type="GO" id="GO:0005737">
    <property type="term" value="C:cytoplasm"/>
    <property type="evidence" value="ECO:0007669"/>
    <property type="project" value="TreeGrafter"/>
</dbReference>
<organism evidence="3 4">
    <name type="scientific">Colletotrichum chlorophyti</name>
    <dbReference type="NCBI Taxonomy" id="708187"/>
    <lineage>
        <taxon>Eukaryota</taxon>
        <taxon>Fungi</taxon>
        <taxon>Dikarya</taxon>
        <taxon>Ascomycota</taxon>
        <taxon>Pezizomycotina</taxon>
        <taxon>Sordariomycetes</taxon>
        <taxon>Hypocreomycetidae</taxon>
        <taxon>Glomerellales</taxon>
        <taxon>Glomerellaceae</taxon>
        <taxon>Colletotrichum</taxon>
    </lineage>
</organism>
<dbReference type="InterPro" id="IPR013786">
    <property type="entry name" value="AcylCoA_DH/ox_N"/>
</dbReference>
<dbReference type="GO" id="GO:0033539">
    <property type="term" value="P:fatty acid beta-oxidation using acyl-CoA dehydrogenase"/>
    <property type="evidence" value="ECO:0007669"/>
    <property type="project" value="TreeGrafter"/>
</dbReference>
<dbReference type="Proteomes" id="UP000186583">
    <property type="component" value="Unassembled WGS sequence"/>
</dbReference>
<dbReference type="EMBL" id="MPGH01000192">
    <property type="protein sequence ID" value="OLN84397.1"/>
    <property type="molecule type" value="Genomic_DNA"/>
</dbReference>
<keyword evidence="1" id="KW-0560">Oxidoreductase</keyword>
<evidence type="ECO:0000313" key="3">
    <source>
        <dbReference type="EMBL" id="OLN84397.1"/>
    </source>
</evidence>
<accession>A0A1Q8RJ93</accession>
<sequence>MYQAFGSSTPFAEPLWYSRNENVHFTDSHRRLRNAIRDYVDTEIAPFCDKWEADGCIPDEVLQRHSALGYTAALINPRAVKQYLGEIPLPGGVSPNEWDAFHDLIATDEIARCGSLGVLWALGCGNAIACPPLIELGTEEQRKTLLPSIINGTTRFCLGITEPHGET</sequence>
<gene>
    <name evidence="3" type="ORF">CCHL11_05908</name>
</gene>
<dbReference type="SUPFAM" id="SSF56645">
    <property type="entry name" value="Acyl-CoA dehydrogenase NM domain-like"/>
    <property type="match status" value="1"/>
</dbReference>
<dbReference type="InterPro" id="IPR050741">
    <property type="entry name" value="Acyl-CoA_dehydrogenase"/>
</dbReference>
<evidence type="ECO:0000259" key="2">
    <source>
        <dbReference type="Pfam" id="PF02771"/>
    </source>
</evidence>
<evidence type="ECO:0000313" key="4">
    <source>
        <dbReference type="Proteomes" id="UP000186583"/>
    </source>
</evidence>
<feature type="domain" description="Acyl-CoA dehydrogenase/oxidase N-terminal" evidence="2">
    <location>
        <begin position="26"/>
        <end position="152"/>
    </location>
</feature>
<dbReference type="GO" id="GO:0003995">
    <property type="term" value="F:acyl-CoA dehydrogenase activity"/>
    <property type="evidence" value="ECO:0007669"/>
    <property type="project" value="TreeGrafter"/>
</dbReference>